<dbReference type="EMBL" id="ACFU01000002">
    <property type="protein sequence ID" value="EEF15230.1"/>
    <property type="molecule type" value="Genomic_DNA"/>
</dbReference>
<dbReference type="Proteomes" id="UP000003082">
    <property type="component" value="Unassembled WGS sequence"/>
</dbReference>
<accession>B9CYW1</accession>
<proteinExistence type="predicted"/>
<evidence type="ECO:0000313" key="2">
    <source>
        <dbReference type="Proteomes" id="UP000003082"/>
    </source>
</evidence>
<keyword evidence="2" id="KW-1185">Reference proteome</keyword>
<comment type="caution">
    <text evidence="1">The sequence shown here is derived from an EMBL/GenBank/DDBJ whole genome shotgun (WGS) entry which is preliminary data.</text>
</comment>
<protein>
    <submittedName>
        <fullName evidence="1">Uncharacterized protein</fullName>
    </submittedName>
</protein>
<gene>
    <name evidence="1" type="ORF">CAMRE0001_1948</name>
</gene>
<name>B9CYW1_CAMRE</name>
<evidence type="ECO:0000313" key="1">
    <source>
        <dbReference type="EMBL" id="EEF15230.1"/>
    </source>
</evidence>
<dbReference type="STRING" id="553218.CAMRE0001_1948"/>
<sequence>MAALSCDLFVQIKFKQFCVYDPCLYGIKFDFLTALFCRQAAQI</sequence>
<organism evidence="1 2">
    <name type="scientific">Campylobacter rectus RM3267</name>
    <dbReference type="NCBI Taxonomy" id="553218"/>
    <lineage>
        <taxon>Bacteria</taxon>
        <taxon>Pseudomonadati</taxon>
        <taxon>Campylobacterota</taxon>
        <taxon>Epsilonproteobacteria</taxon>
        <taxon>Campylobacterales</taxon>
        <taxon>Campylobacteraceae</taxon>
        <taxon>Campylobacter</taxon>
    </lineage>
</organism>
<reference evidence="1 2" key="1">
    <citation type="submission" date="2008-08" db="EMBL/GenBank/DDBJ databases">
        <authorList>
            <person name="Madupu R."/>
            <person name="Durkin A.S."/>
            <person name="Torralba M."/>
            <person name="Methe B."/>
            <person name="Sutton G.G."/>
            <person name="Strausberg R.L."/>
            <person name="Nelson K.E."/>
        </authorList>
    </citation>
    <scope>NUCLEOTIDE SEQUENCE [LARGE SCALE GENOMIC DNA]</scope>
    <source>
        <strain evidence="1 2">RM3267</strain>
    </source>
</reference>
<dbReference type="AlphaFoldDB" id="B9CYW1"/>